<reference evidence="1 2" key="1">
    <citation type="submission" date="2018-04" db="EMBL/GenBank/DDBJ databases">
        <title>Genomic Encyclopedia of Type Strains, Phase IV (KMG-IV): sequencing the most valuable type-strain genomes for metagenomic binning, comparative biology and taxonomic classification.</title>
        <authorList>
            <person name="Goeker M."/>
        </authorList>
    </citation>
    <scope>NUCLEOTIDE SEQUENCE [LARGE SCALE GENOMIC DNA]</scope>
    <source>
        <strain evidence="1 2">DSM 45771</strain>
    </source>
</reference>
<name>A0A2U1FA02_9PSEU</name>
<keyword evidence="2" id="KW-1185">Reference proteome</keyword>
<accession>A0A2U1FA02</accession>
<dbReference type="EMBL" id="QEKW01000007">
    <property type="protein sequence ID" value="PVZ09011.1"/>
    <property type="molecule type" value="Genomic_DNA"/>
</dbReference>
<sequence>MCMLSGVCDMKSKIRFGSCRNVTGSGLSAWMTSGNLMASRMKKTARLFPTRSQLPSSV</sequence>
<organism evidence="1 2">
    <name type="scientific">Actinomycetospora cinnamomea</name>
    <dbReference type="NCBI Taxonomy" id="663609"/>
    <lineage>
        <taxon>Bacteria</taxon>
        <taxon>Bacillati</taxon>
        <taxon>Actinomycetota</taxon>
        <taxon>Actinomycetes</taxon>
        <taxon>Pseudonocardiales</taxon>
        <taxon>Pseudonocardiaceae</taxon>
        <taxon>Actinomycetospora</taxon>
    </lineage>
</organism>
<comment type="caution">
    <text evidence="1">The sequence shown here is derived from an EMBL/GenBank/DDBJ whole genome shotgun (WGS) entry which is preliminary data.</text>
</comment>
<evidence type="ECO:0000313" key="1">
    <source>
        <dbReference type="EMBL" id="PVZ09011.1"/>
    </source>
</evidence>
<dbReference type="AlphaFoldDB" id="A0A2U1FA02"/>
<gene>
    <name evidence="1" type="ORF">C8D89_107173</name>
</gene>
<evidence type="ECO:0000313" key="2">
    <source>
        <dbReference type="Proteomes" id="UP000245639"/>
    </source>
</evidence>
<dbReference type="Proteomes" id="UP000245639">
    <property type="component" value="Unassembled WGS sequence"/>
</dbReference>
<protein>
    <submittedName>
        <fullName evidence="1">Uncharacterized protein</fullName>
    </submittedName>
</protein>
<proteinExistence type="predicted"/>